<dbReference type="InterPro" id="IPR036291">
    <property type="entry name" value="NAD(P)-bd_dom_sf"/>
</dbReference>
<sequence>MEGPGRLTGKVVIITGAAMGLGRTICTRHVKEGAGVMFMDIDAQAGEAEASKNPEMTVLVKSDVRLITDWEKASAVVLQRFGNIDIVILLNLDNELIIYIRIEQRWSTGQGEGNNLTTPGIGGDV</sequence>
<gene>
    <name evidence="1" type="ORF">BT62DRAFT_696802</name>
</gene>
<evidence type="ECO:0000313" key="2">
    <source>
        <dbReference type="Proteomes" id="UP000812287"/>
    </source>
</evidence>
<evidence type="ECO:0000313" key="1">
    <source>
        <dbReference type="EMBL" id="KAG7439579.1"/>
    </source>
</evidence>
<reference evidence="1" key="1">
    <citation type="submission" date="2020-11" db="EMBL/GenBank/DDBJ databases">
        <title>Adaptations for nitrogen fixation in a non-lichenized fungal sporocarp promotes dispersal by wood-feeding termites.</title>
        <authorList>
            <consortium name="DOE Joint Genome Institute"/>
            <person name="Koch R.A."/>
            <person name="Yoon G."/>
            <person name="Arayal U."/>
            <person name="Lail K."/>
            <person name="Amirebrahimi M."/>
            <person name="Labutti K."/>
            <person name="Lipzen A."/>
            <person name="Riley R."/>
            <person name="Barry K."/>
            <person name="Henrissat B."/>
            <person name="Grigoriev I.V."/>
            <person name="Herr J.R."/>
            <person name="Aime M.C."/>
        </authorList>
    </citation>
    <scope>NUCLEOTIDE SEQUENCE</scope>
    <source>
        <strain evidence="1">MCA 3950</strain>
    </source>
</reference>
<dbReference type="GeneID" id="66104209"/>
<protein>
    <submittedName>
        <fullName evidence="1">Uncharacterized protein</fullName>
    </submittedName>
</protein>
<dbReference type="Proteomes" id="UP000812287">
    <property type="component" value="Unassembled WGS sequence"/>
</dbReference>
<dbReference type="PANTHER" id="PTHR42820">
    <property type="entry name" value="SHORT-CHAIN DEHYDROGENASE REDUCTASE"/>
    <property type="match status" value="1"/>
</dbReference>
<dbReference type="RefSeq" id="XP_043033079.1">
    <property type="nucleotide sequence ID" value="XM_043181913.1"/>
</dbReference>
<proteinExistence type="predicted"/>
<accession>A0A9P8ALC6</accession>
<dbReference type="PANTHER" id="PTHR42820:SF1">
    <property type="entry name" value="SHORT-CHAIN DEHYDROGENASE_REDUCTASE FAMILY PROTEIN"/>
    <property type="match status" value="1"/>
</dbReference>
<dbReference type="EMBL" id="MU250589">
    <property type="protein sequence ID" value="KAG7439579.1"/>
    <property type="molecule type" value="Genomic_DNA"/>
</dbReference>
<dbReference type="Gene3D" id="3.40.50.720">
    <property type="entry name" value="NAD(P)-binding Rossmann-like Domain"/>
    <property type="match status" value="1"/>
</dbReference>
<dbReference type="Pfam" id="PF00106">
    <property type="entry name" value="adh_short"/>
    <property type="match status" value="1"/>
</dbReference>
<dbReference type="OrthoDB" id="1888931at2759"/>
<keyword evidence="2" id="KW-1185">Reference proteome</keyword>
<organism evidence="1 2">
    <name type="scientific">Guyanagaster necrorhizus</name>
    <dbReference type="NCBI Taxonomy" id="856835"/>
    <lineage>
        <taxon>Eukaryota</taxon>
        <taxon>Fungi</taxon>
        <taxon>Dikarya</taxon>
        <taxon>Basidiomycota</taxon>
        <taxon>Agaricomycotina</taxon>
        <taxon>Agaricomycetes</taxon>
        <taxon>Agaricomycetidae</taxon>
        <taxon>Agaricales</taxon>
        <taxon>Marasmiineae</taxon>
        <taxon>Physalacriaceae</taxon>
        <taxon>Guyanagaster</taxon>
    </lineage>
</organism>
<dbReference type="SUPFAM" id="SSF51735">
    <property type="entry name" value="NAD(P)-binding Rossmann-fold domains"/>
    <property type="match status" value="1"/>
</dbReference>
<dbReference type="InterPro" id="IPR002347">
    <property type="entry name" value="SDR_fam"/>
</dbReference>
<name>A0A9P8ALC6_9AGAR</name>
<comment type="caution">
    <text evidence="1">The sequence shown here is derived from an EMBL/GenBank/DDBJ whole genome shotgun (WGS) entry which is preliminary data.</text>
</comment>
<dbReference type="AlphaFoldDB" id="A0A9P8ALC6"/>